<dbReference type="AlphaFoldDB" id="A0AA38UJS3"/>
<feature type="region of interest" description="Disordered" evidence="1">
    <location>
        <begin position="1"/>
        <end position="23"/>
    </location>
</feature>
<keyword evidence="3" id="KW-1185">Reference proteome</keyword>
<evidence type="ECO:0000313" key="2">
    <source>
        <dbReference type="EMBL" id="KAJ3843915.1"/>
    </source>
</evidence>
<dbReference type="Proteomes" id="UP001163846">
    <property type="component" value="Unassembled WGS sequence"/>
</dbReference>
<evidence type="ECO:0000313" key="3">
    <source>
        <dbReference type="Proteomes" id="UP001163846"/>
    </source>
</evidence>
<protein>
    <submittedName>
        <fullName evidence="2">Uncharacterized protein</fullName>
    </submittedName>
</protein>
<evidence type="ECO:0000256" key="1">
    <source>
        <dbReference type="SAM" id="MobiDB-lite"/>
    </source>
</evidence>
<comment type="caution">
    <text evidence="2">The sequence shown here is derived from an EMBL/GenBank/DDBJ whole genome shotgun (WGS) entry which is preliminary data.</text>
</comment>
<accession>A0AA38UJS3</accession>
<organism evidence="2 3">
    <name type="scientific">Lentinula raphanica</name>
    <dbReference type="NCBI Taxonomy" id="153919"/>
    <lineage>
        <taxon>Eukaryota</taxon>
        <taxon>Fungi</taxon>
        <taxon>Dikarya</taxon>
        <taxon>Basidiomycota</taxon>
        <taxon>Agaricomycotina</taxon>
        <taxon>Agaricomycetes</taxon>
        <taxon>Agaricomycetidae</taxon>
        <taxon>Agaricales</taxon>
        <taxon>Marasmiineae</taxon>
        <taxon>Omphalotaceae</taxon>
        <taxon>Lentinula</taxon>
    </lineage>
</organism>
<reference evidence="2" key="1">
    <citation type="submission" date="2022-08" db="EMBL/GenBank/DDBJ databases">
        <authorList>
            <consortium name="DOE Joint Genome Institute"/>
            <person name="Min B."/>
            <person name="Riley R."/>
            <person name="Sierra-Patev S."/>
            <person name="Naranjo-Ortiz M."/>
            <person name="Looney B."/>
            <person name="Konkel Z."/>
            <person name="Slot J.C."/>
            <person name="Sakamoto Y."/>
            <person name="Steenwyk J.L."/>
            <person name="Rokas A."/>
            <person name="Carro J."/>
            <person name="Camarero S."/>
            <person name="Ferreira P."/>
            <person name="Molpeceres G."/>
            <person name="Ruiz-Duenas F.J."/>
            <person name="Serrano A."/>
            <person name="Henrissat B."/>
            <person name="Drula E."/>
            <person name="Hughes K.W."/>
            <person name="Mata J.L."/>
            <person name="Ishikawa N.K."/>
            <person name="Vargas-Isla R."/>
            <person name="Ushijima S."/>
            <person name="Smith C.A."/>
            <person name="Ahrendt S."/>
            <person name="Andreopoulos W."/>
            <person name="He G."/>
            <person name="Labutti K."/>
            <person name="Lipzen A."/>
            <person name="Ng V."/>
            <person name="Sandor L."/>
            <person name="Barry K."/>
            <person name="Martinez A.T."/>
            <person name="Xiao Y."/>
            <person name="Gibbons J.G."/>
            <person name="Terashima K."/>
            <person name="Hibbett D.S."/>
            <person name="Grigoriev I.V."/>
        </authorList>
    </citation>
    <scope>NUCLEOTIDE SEQUENCE</scope>
    <source>
        <strain evidence="2">TFB9207</strain>
    </source>
</reference>
<gene>
    <name evidence="2" type="ORF">F5878DRAFT_207555</name>
</gene>
<sequence length="179" mass="19815">MASSSKRRFDQIKHPHSHMPAPKRIQLSSSTEYTFPSTWEELIPTSGTHEPLIPPTLFTSDAKDIRAGTLQLVGGADALNSANLFTIPDDIGVSKSEGNDSGLTLDELEAQTYDTSIQMKDEMMDDKATAAAYRRHLQNYTAYLAEAHPHLVSIPITATKVSLFLEYEIKRPKVCPMPV</sequence>
<proteinExistence type="predicted"/>
<name>A0AA38UJS3_9AGAR</name>
<dbReference type="EMBL" id="MU805964">
    <property type="protein sequence ID" value="KAJ3843915.1"/>
    <property type="molecule type" value="Genomic_DNA"/>
</dbReference>